<sequence length="190" mass="21238">MPNRRASSSETKARAAQARRLAERDQVSGEIRTPAGITARRGVRSSSSRTSGSSKTPVSAATTVPERTFPGRMIVLSLVVLVVISFLVPTVNSFFQQRSEMMELEAQIAAEQQEQAELQSELLRWDDPDFVRQQARERINLVMPGERRYQVMGTEDSEEELAELDSAEVRDDLPWAEALWDSLVRSAATD</sequence>
<keyword evidence="3" id="KW-0472">Membrane</keyword>
<comment type="caution">
    <text evidence="4">The sequence shown here is derived from an EMBL/GenBank/DDBJ whole genome shotgun (WGS) entry which is preliminary data.</text>
</comment>
<feature type="compositionally biased region" description="Low complexity" evidence="2">
    <location>
        <begin position="44"/>
        <end position="59"/>
    </location>
</feature>
<accession>A0ABR9J9J6</accession>
<feature type="transmembrane region" description="Helical" evidence="3">
    <location>
        <begin position="73"/>
        <end position="95"/>
    </location>
</feature>
<keyword evidence="5" id="KW-1185">Reference proteome</keyword>
<evidence type="ECO:0000256" key="3">
    <source>
        <dbReference type="SAM" id="Phobius"/>
    </source>
</evidence>
<reference evidence="4 5" key="1">
    <citation type="submission" date="2020-10" db="EMBL/GenBank/DDBJ databases">
        <title>Sequencing the genomes of 1000 actinobacteria strains.</title>
        <authorList>
            <person name="Klenk H.-P."/>
        </authorList>
    </citation>
    <scope>NUCLEOTIDE SEQUENCE [LARGE SCALE GENOMIC DNA]</scope>
    <source>
        <strain evidence="4 5">DSM 15474</strain>
    </source>
</reference>
<gene>
    <name evidence="4" type="ORF">H4W26_002463</name>
</gene>
<organism evidence="4 5">
    <name type="scientific">Nesterenkonia halotolerans</name>
    <dbReference type="NCBI Taxonomy" id="225325"/>
    <lineage>
        <taxon>Bacteria</taxon>
        <taxon>Bacillati</taxon>
        <taxon>Actinomycetota</taxon>
        <taxon>Actinomycetes</taxon>
        <taxon>Micrococcales</taxon>
        <taxon>Micrococcaceae</taxon>
        <taxon>Nesterenkonia</taxon>
    </lineage>
</organism>
<dbReference type="RefSeq" id="WP_192592478.1">
    <property type="nucleotide sequence ID" value="NZ_JADBEE010000002.1"/>
</dbReference>
<dbReference type="InterPro" id="IPR007060">
    <property type="entry name" value="FtsL/DivIC"/>
</dbReference>
<protein>
    <submittedName>
        <fullName evidence="4">Cell division protein FtsB</fullName>
    </submittedName>
</protein>
<keyword evidence="4" id="KW-0132">Cell division</keyword>
<proteinExistence type="predicted"/>
<dbReference type="Pfam" id="PF04977">
    <property type="entry name" value="DivIC"/>
    <property type="match status" value="1"/>
</dbReference>
<keyword evidence="1" id="KW-0175">Coiled coil</keyword>
<dbReference type="EMBL" id="JADBEE010000002">
    <property type="protein sequence ID" value="MBE1515671.1"/>
    <property type="molecule type" value="Genomic_DNA"/>
</dbReference>
<feature type="region of interest" description="Disordered" evidence="2">
    <location>
        <begin position="1"/>
        <end position="62"/>
    </location>
</feature>
<keyword evidence="4" id="KW-0131">Cell cycle</keyword>
<dbReference type="GO" id="GO:0051301">
    <property type="term" value="P:cell division"/>
    <property type="evidence" value="ECO:0007669"/>
    <property type="project" value="UniProtKB-KW"/>
</dbReference>
<name>A0ABR9J9J6_9MICC</name>
<evidence type="ECO:0000256" key="1">
    <source>
        <dbReference type="SAM" id="Coils"/>
    </source>
</evidence>
<keyword evidence="3" id="KW-0812">Transmembrane</keyword>
<dbReference type="Proteomes" id="UP000636579">
    <property type="component" value="Unassembled WGS sequence"/>
</dbReference>
<evidence type="ECO:0000256" key="2">
    <source>
        <dbReference type="SAM" id="MobiDB-lite"/>
    </source>
</evidence>
<feature type="compositionally biased region" description="Polar residues" evidence="2">
    <location>
        <begin position="1"/>
        <end position="10"/>
    </location>
</feature>
<evidence type="ECO:0000313" key="5">
    <source>
        <dbReference type="Proteomes" id="UP000636579"/>
    </source>
</evidence>
<keyword evidence="3" id="KW-1133">Transmembrane helix</keyword>
<evidence type="ECO:0000313" key="4">
    <source>
        <dbReference type="EMBL" id="MBE1515671.1"/>
    </source>
</evidence>
<feature type="coiled-coil region" evidence="1">
    <location>
        <begin position="94"/>
        <end position="121"/>
    </location>
</feature>